<dbReference type="GO" id="GO:0043138">
    <property type="term" value="F:3'-5' DNA helicase activity"/>
    <property type="evidence" value="ECO:0007669"/>
    <property type="project" value="UniProtKB-EC"/>
</dbReference>
<dbReference type="Gene3D" id="3.40.50.300">
    <property type="entry name" value="P-loop containing nucleotide triphosphate hydrolases"/>
    <property type="match status" value="2"/>
</dbReference>
<dbReference type="GO" id="GO:0000725">
    <property type="term" value="P:recombinational repair"/>
    <property type="evidence" value="ECO:0007669"/>
    <property type="project" value="TreeGrafter"/>
</dbReference>
<dbReference type="InterPro" id="IPR000212">
    <property type="entry name" value="DNA_helicase_UvrD/REP"/>
</dbReference>
<keyword evidence="17" id="KW-1185">Reference proteome</keyword>
<evidence type="ECO:0000259" key="15">
    <source>
        <dbReference type="PROSITE" id="PS51217"/>
    </source>
</evidence>
<evidence type="ECO:0000259" key="14">
    <source>
        <dbReference type="PROSITE" id="PS51198"/>
    </source>
</evidence>
<dbReference type="EMBL" id="MZGW01000003">
    <property type="protein sequence ID" value="OPJ55953.1"/>
    <property type="molecule type" value="Genomic_DNA"/>
</dbReference>
<dbReference type="Pfam" id="PF00580">
    <property type="entry name" value="UvrD-helicase"/>
    <property type="match status" value="1"/>
</dbReference>
<dbReference type="RefSeq" id="WP_079411996.1">
    <property type="nucleotide sequence ID" value="NZ_MZGW01000003.1"/>
</dbReference>
<evidence type="ECO:0000256" key="12">
    <source>
        <dbReference type="PROSITE-ProRule" id="PRU00560"/>
    </source>
</evidence>
<evidence type="ECO:0000256" key="3">
    <source>
        <dbReference type="ARBA" id="ARBA00022763"/>
    </source>
</evidence>
<dbReference type="InterPro" id="IPR027417">
    <property type="entry name" value="P-loop_NTPase"/>
</dbReference>
<proteinExistence type="inferred from homology"/>
<dbReference type="InterPro" id="IPR021938">
    <property type="entry name" value="DUF3553"/>
</dbReference>
<dbReference type="STRING" id="29349.CLOTH_11310"/>
<dbReference type="GO" id="GO:0003677">
    <property type="term" value="F:DNA binding"/>
    <property type="evidence" value="ECO:0007669"/>
    <property type="project" value="UniProtKB-KW"/>
</dbReference>
<keyword evidence="7 13" id="KW-0238">DNA-binding</keyword>
<evidence type="ECO:0000256" key="2">
    <source>
        <dbReference type="ARBA" id="ARBA00022741"/>
    </source>
</evidence>
<dbReference type="Pfam" id="PF13361">
    <property type="entry name" value="UvrD_C"/>
    <property type="match status" value="1"/>
</dbReference>
<keyword evidence="5 12" id="KW-0347">Helicase</keyword>
<keyword evidence="3" id="KW-0227">DNA damage</keyword>
<feature type="domain" description="UvrD-like helicase ATP-binding" evidence="14">
    <location>
        <begin position="4"/>
        <end position="284"/>
    </location>
</feature>
<dbReference type="InterPro" id="IPR013986">
    <property type="entry name" value="DExx_box_DNA_helicase_dom_sf"/>
</dbReference>
<dbReference type="InterPro" id="IPR005751">
    <property type="entry name" value="ATP-dep_DNA_helicase_PcrA"/>
</dbReference>
<keyword evidence="9" id="KW-0413">Isomerase</keyword>
<dbReference type="Gene3D" id="1.10.486.10">
    <property type="entry name" value="PCRA, domain 4"/>
    <property type="match status" value="1"/>
</dbReference>
<dbReference type="FunFam" id="3.40.50.300:FF:001201">
    <property type="entry name" value="ATP-dependent DNA helicase UvrD2"/>
    <property type="match status" value="1"/>
</dbReference>
<dbReference type="PROSITE" id="PS51217">
    <property type="entry name" value="UVRD_HELICASE_CTER"/>
    <property type="match status" value="1"/>
</dbReference>
<dbReference type="Gene3D" id="1.10.10.160">
    <property type="match status" value="1"/>
</dbReference>
<comment type="catalytic activity">
    <reaction evidence="10">
        <text>Couples ATP hydrolysis with the unwinding of duplex DNA by translocating in the 3'-5' direction.</text>
        <dbReference type="EC" id="5.6.2.4"/>
    </reaction>
</comment>
<evidence type="ECO:0000256" key="6">
    <source>
        <dbReference type="ARBA" id="ARBA00022840"/>
    </source>
</evidence>
<dbReference type="Proteomes" id="UP000190140">
    <property type="component" value="Unassembled WGS sequence"/>
</dbReference>
<dbReference type="CDD" id="cd18807">
    <property type="entry name" value="SF1_C_UvrD"/>
    <property type="match status" value="1"/>
</dbReference>
<reference evidence="16 17" key="1">
    <citation type="submission" date="2017-03" db="EMBL/GenBank/DDBJ databases">
        <title>Genome sequence of Clostridium thermoalcaliphilum DSM 7309.</title>
        <authorList>
            <person name="Poehlein A."/>
            <person name="Daniel R."/>
        </authorList>
    </citation>
    <scope>NUCLEOTIDE SEQUENCE [LARGE SCALE GENOMIC DNA]</scope>
    <source>
        <strain evidence="16 17">DSM 7309</strain>
    </source>
</reference>
<comment type="catalytic activity">
    <reaction evidence="11 13">
        <text>ATP + H2O = ADP + phosphate + H(+)</text>
        <dbReference type="Rhea" id="RHEA:13065"/>
        <dbReference type="ChEBI" id="CHEBI:15377"/>
        <dbReference type="ChEBI" id="CHEBI:15378"/>
        <dbReference type="ChEBI" id="CHEBI:30616"/>
        <dbReference type="ChEBI" id="CHEBI:43474"/>
        <dbReference type="ChEBI" id="CHEBI:456216"/>
        <dbReference type="EC" id="5.6.2.4"/>
    </reaction>
</comment>
<accession>A0A1V4I7N0</accession>
<dbReference type="GO" id="GO:0033202">
    <property type="term" value="C:DNA helicase complex"/>
    <property type="evidence" value="ECO:0007669"/>
    <property type="project" value="TreeGrafter"/>
</dbReference>
<name>A0A1V4I7N0_9FIRM</name>
<evidence type="ECO:0000313" key="16">
    <source>
        <dbReference type="EMBL" id="OPJ55953.1"/>
    </source>
</evidence>
<feature type="binding site" evidence="12">
    <location>
        <begin position="25"/>
        <end position="32"/>
    </location>
    <ligand>
        <name>ATP</name>
        <dbReference type="ChEBI" id="CHEBI:30616"/>
    </ligand>
</feature>
<dbReference type="GO" id="GO:0016887">
    <property type="term" value="F:ATP hydrolysis activity"/>
    <property type="evidence" value="ECO:0007669"/>
    <property type="project" value="RHEA"/>
</dbReference>
<protein>
    <recommendedName>
        <fullName evidence="13">ATP-dependent DNA helicase</fullName>
        <ecNumber evidence="13">5.6.2.4</ecNumber>
    </recommendedName>
</protein>
<evidence type="ECO:0000256" key="4">
    <source>
        <dbReference type="ARBA" id="ARBA00022801"/>
    </source>
</evidence>
<evidence type="ECO:0000256" key="8">
    <source>
        <dbReference type="ARBA" id="ARBA00023204"/>
    </source>
</evidence>
<dbReference type="PANTHER" id="PTHR11070:SF2">
    <property type="entry name" value="ATP-DEPENDENT DNA HELICASE SRS2"/>
    <property type="match status" value="1"/>
</dbReference>
<evidence type="ECO:0000256" key="10">
    <source>
        <dbReference type="ARBA" id="ARBA00034617"/>
    </source>
</evidence>
<keyword evidence="4 12" id="KW-0378">Hydrolase</keyword>
<keyword evidence="8" id="KW-0234">DNA repair</keyword>
<comment type="caution">
    <text evidence="16">The sequence shown here is derived from an EMBL/GenBank/DDBJ whole genome shotgun (WGS) entry which is preliminary data.</text>
</comment>
<evidence type="ECO:0000256" key="9">
    <source>
        <dbReference type="ARBA" id="ARBA00023235"/>
    </source>
</evidence>
<dbReference type="InterPro" id="IPR014016">
    <property type="entry name" value="UvrD-like_ATP-bd"/>
</dbReference>
<dbReference type="GO" id="GO:0006260">
    <property type="term" value="P:DNA replication"/>
    <property type="evidence" value="ECO:0007669"/>
    <property type="project" value="InterPro"/>
</dbReference>
<dbReference type="AlphaFoldDB" id="A0A1V4I7N0"/>
<dbReference type="InterPro" id="IPR014017">
    <property type="entry name" value="DNA_helicase_UvrD-like_C"/>
</dbReference>
<evidence type="ECO:0000313" key="17">
    <source>
        <dbReference type="Proteomes" id="UP000190140"/>
    </source>
</evidence>
<dbReference type="GO" id="GO:0005524">
    <property type="term" value="F:ATP binding"/>
    <property type="evidence" value="ECO:0007669"/>
    <property type="project" value="UniProtKB-UniRule"/>
</dbReference>
<evidence type="ECO:0000256" key="1">
    <source>
        <dbReference type="ARBA" id="ARBA00009922"/>
    </source>
</evidence>
<comment type="similarity">
    <text evidence="1 13">Belongs to the helicase family. UvrD subfamily.</text>
</comment>
<feature type="domain" description="UvrD-like helicase C-terminal" evidence="15">
    <location>
        <begin position="285"/>
        <end position="560"/>
    </location>
</feature>
<sequence length="725" mass="83374">MNIDNLNPMQKEAVLRTEGPVLILAGAGSGKTRVLTNRIAHLIQNLSVHPANILAITFTNKAANEMKERVEEIIGSKSKDMWISTFHSCCVKILRKDIDKIGYSRSFVIYDRADQLTLIKSCMKELNINEKMYEPKTVINYISDAKDKLITPKKFSKIHEGDLRMNKIASIYSLYQERLLRNNSLDFDDLIMKTIELFEKNEGVLDFYQRKFKYIMVDEYQDTNKAQYKFIHLLSSKHKNLCVVGDDDQSIYGWRGADIRNILEFERDFDDVHIVKLEQNYRSTQTILDAANTVIYNNSTRKRKKLWTENESGDKISLFKANDEREEGDFIAHNIAKQVKNENKKYSDFAILYRTNAQSRAIEEALIKQNIPYKIYGGIKFYERKEIKDLLGYLRTIQNPLDDISVKRIINVPKRGIGLKTLEKIEDIAILKGESIYSVLLDVDSISDISTRAKSKINEFTTIISTFMAMKEIYPVSKLIEKILDNTGYIKELEKEGDIESQTRIENLKEFISVAIEFENTSEEKDLETFLASVSLVSDLDSLDEDMNFVSLMTLHSAKGLEFPVVFLAGMEEGIFPTSRALIDDLELEEERRLCYVGITRGMKKVYLTHALMRTIYGKTNYSRSSRFIDEIPSDYIDNLSTNTKNTNNKVDTTPSLLEKYREKYKIDKKKENVQNGEIKLGSKVRHPKFGIGTVVSKIGSTVNIAFENKGIKSINIEYVSLEII</sequence>
<dbReference type="EC" id="5.6.2.4" evidence="13"/>
<evidence type="ECO:0000256" key="11">
    <source>
        <dbReference type="ARBA" id="ARBA00048988"/>
    </source>
</evidence>
<dbReference type="PANTHER" id="PTHR11070">
    <property type="entry name" value="UVRD / RECB / PCRA DNA HELICASE FAMILY MEMBER"/>
    <property type="match status" value="1"/>
</dbReference>
<keyword evidence="6 12" id="KW-0067">ATP-binding</keyword>
<gene>
    <name evidence="16" type="primary">pcrA</name>
    <name evidence="16" type="ORF">CLOTH_11310</name>
</gene>
<dbReference type="CDD" id="cd17932">
    <property type="entry name" value="DEXQc_UvrD"/>
    <property type="match status" value="1"/>
</dbReference>
<keyword evidence="2 12" id="KW-0547">Nucleotide-binding</keyword>
<dbReference type="GO" id="GO:0009314">
    <property type="term" value="P:response to radiation"/>
    <property type="evidence" value="ECO:0007669"/>
    <property type="project" value="UniProtKB-ARBA"/>
</dbReference>
<organism evidence="16 17">
    <name type="scientific">Alkalithermobacter paradoxus</name>
    <dbReference type="NCBI Taxonomy" id="29349"/>
    <lineage>
        <taxon>Bacteria</taxon>
        <taxon>Bacillati</taxon>
        <taxon>Bacillota</taxon>
        <taxon>Clostridia</taxon>
        <taxon>Peptostreptococcales</taxon>
        <taxon>Tepidibacteraceae</taxon>
        <taxon>Alkalithermobacter</taxon>
    </lineage>
</organism>
<dbReference type="FunFam" id="1.10.486.10:FF:000003">
    <property type="entry name" value="ATP-dependent DNA helicase"/>
    <property type="match status" value="1"/>
</dbReference>
<dbReference type="GO" id="GO:0005829">
    <property type="term" value="C:cytosol"/>
    <property type="evidence" value="ECO:0007669"/>
    <property type="project" value="TreeGrafter"/>
</dbReference>
<dbReference type="NCBIfam" id="TIGR01073">
    <property type="entry name" value="pcrA"/>
    <property type="match status" value="1"/>
</dbReference>
<dbReference type="PROSITE" id="PS51198">
    <property type="entry name" value="UVRD_HELICASE_ATP_BIND"/>
    <property type="match status" value="1"/>
</dbReference>
<dbReference type="SUPFAM" id="SSF52540">
    <property type="entry name" value="P-loop containing nucleoside triphosphate hydrolases"/>
    <property type="match status" value="1"/>
</dbReference>
<dbReference type="OrthoDB" id="9810135at2"/>
<evidence type="ECO:0000256" key="7">
    <source>
        <dbReference type="ARBA" id="ARBA00023125"/>
    </source>
</evidence>
<dbReference type="FunFam" id="1.10.10.160:FF:000001">
    <property type="entry name" value="ATP-dependent DNA helicase"/>
    <property type="match status" value="1"/>
</dbReference>
<dbReference type="Pfam" id="PF12073">
    <property type="entry name" value="DUF3553"/>
    <property type="match status" value="1"/>
</dbReference>
<evidence type="ECO:0000256" key="5">
    <source>
        <dbReference type="ARBA" id="ARBA00022806"/>
    </source>
</evidence>
<evidence type="ECO:0000256" key="13">
    <source>
        <dbReference type="RuleBase" id="RU364053"/>
    </source>
</evidence>